<comment type="caution">
    <text evidence="1">The sequence shown here is derived from an EMBL/GenBank/DDBJ whole genome shotgun (WGS) entry which is preliminary data.</text>
</comment>
<feature type="non-terminal residue" evidence="1">
    <location>
        <position position="1"/>
    </location>
</feature>
<sequence length="58" mass="6605">TIEDTMTGKIEQHEVEMVVLATGITPRVDSEGIRKLLTLTTTSDGFLMEQHPYTYHRL</sequence>
<proteinExistence type="predicted"/>
<accession>X1RSQ0</accession>
<reference evidence="1" key="1">
    <citation type="journal article" date="2014" name="Front. Microbiol.">
        <title>High frequency of phylogenetically diverse reductive dehalogenase-homologous genes in deep subseafloor sedimentary metagenomes.</title>
        <authorList>
            <person name="Kawai M."/>
            <person name="Futagami T."/>
            <person name="Toyoda A."/>
            <person name="Takaki Y."/>
            <person name="Nishi S."/>
            <person name="Hori S."/>
            <person name="Arai W."/>
            <person name="Tsubouchi T."/>
            <person name="Morono Y."/>
            <person name="Uchiyama I."/>
            <person name="Ito T."/>
            <person name="Fujiyama A."/>
            <person name="Inagaki F."/>
            <person name="Takami H."/>
        </authorList>
    </citation>
    <scope>NUCLEOTIDE SEQUENCE</scope>
    <source>
        <strain evidence="1">Expedition CK06-06</strain>
    </source>
</reference>
<evidence type="ECO:0008006" key="2">
    <source>
        <dbReference type="Google" id="ProtNLM"/>
    </source>
</evidence>
<protein>
    <recommendedName>
        <fullName evidence="2">FAD/NAD(P)-binding domain-containing protein</fullName>
    </recommendedName>
</protein>
<organism evidence="1">
    <name type="scientific">marine sediment metagenome</name>
    <dbReference type="NCBI Taxonomy" id="412755"/>
    <lineage>
        <taxon>unclassified sequences</taxon>
        <taxon>metagenomes</taxon>
        <taxon>ecological metagenomes</taxon>
    </lineage>
</organism>
<gene>
    <name evidence="1" type="ORF">S12H4_23360</name>
</gene>
<name>X1RSQ0_9ZZZZ</name>
<evidence type="ECO:0000313" key="1">
    <source>
        <dbReference type="EMBL" id="GAI83683.1"/>
    </source>
</evidence>
<dbReference type="AlphaFoldDB" id="X1RSQ0"/>
<dbReference type="EMBL" id="BARW01012391">
    <property type="protein sequence ID" value="GAI83683.1"/>
    <property type="molecule type" value="Genomic_DNA"/>
</dbReference>